<organism evidence="2 3">
    <name type="scientific">Polarella glacialis</name>
    <name type="common">Dinoflagellate</name>
    <dbReference type="NCBI Taxonomy" id="89957"/>
    <lineage>
        <taxon>Eukaryota</taxon>
        <taxon>Sar</taxon>
        <taxon>Alveolata</taxon>
        <taxon>Dinophyceae</taxon>
        <taxon>Suessiales</taxon>
        <taxon>Suessiaceae</taxon>
        <taxon>Polarella</taxon>
    </lineage>
</organism>
<proteinExistence type="predicted"/>
<gene>
    <name evidence="2" type="ORF">PGLA1383_LOCUS14230</name>
</gene>
<name>A0A813EDP7_POLGL</name>
<feature type="non-terminal residue" evidence="2">
    <location>
        <position position="1"/>
    </location>
</feature>
<dbReference type="Proteomes" id="UP000654075">
    <property type="component" value="Unassembled WGS sequence"/>
</dbReference>
<sequence length="108" mass="11299">VSLSRPASAREGSRDGRPLGPQAAPSGGLPPQLPGAPVVSRKLASGAAPLPRPQSHDALGPDNEVMLRPLSTEEVKDRNARAVSFFQSAQAINQRSRSVEDTSHILAS</sequence>
<evidence type="ECO:0000256" key="1">
    <source>
        <dbReference type="SAM" id="MobiDB-lite"/>
    </source>
</evidence>
<accession>A0A813EDP7</accession>
<protein>
    <submittedName>
        <fullName evidence="2">Uncharacterized protein</fullName>
    </submittedName>
</protein>
<feature type="region of interest" description="Disordered" evidence="1">
    <location>
        <begin position="1"/>
        <end position="64"/>
    </location>
</feature>
<keyword evidence="3" id="KW-1185">Reference proteome</keyword>
<dbReference type="AlphaFoldDB" id="A0A813EDP7"/>
<feature type="non-terminal residue" evidence="2">
    <location>
        <position position="108"/>
    </location>
</feature>
<reference evidence="2" key="1">
    <citation type="submission" date="2021-02" db="EMBL/GenBank/DDBJ databases">
        <authorList>
            <person name="Dougan E. K."/>
            <person name="Rhodes N."/>
            <person name="Thang M."/>
            <person name="Chan C."/>
        </authorList>
    </citation>
    <scope>NUCLEOTIDE SEQUENCE</scope>
</reference>
<evidence type="ECO:0000313" key="2">
    <source>
        <dbReference type="EMBL" id="CAE8595727.1"/>
    </source>
</evidence>
<dbReference type="EMBL" id="CAJNNV010008072">
    <property type="protein sequence ID" value="CAE8595727.1"/>
    <property type="molecule type" value="Genomic_DNA"/>
</dbReference>
<evidence type="ECO:0000313" key="3">
    <source>
        <dbReference type="Proteomes" id="UP000654075"/>
    </source>
</evidence>
<comment type="caution">
    <text evidence="2">The sequence shown here is derived from an EMBL/GenBank/DDBJ whole genome shotgun (WGS) entry which is preliminary data.</text>
</comment>